<evidence type="ECO:0000256" key="7">
    <source>
        <dbReference type="RuleBase" id="RU362042"/>
    </source>
</evidence>
<evidence type="ECO:0000313" key="9">
    <source>
        <dbReference type="EMBL" id="RZT01962.1"/>
    </source>
</evidence>
<keyword evidence="10" id="KW-1185">Reference proteome</keyword>
<accession>A0A4Q7PM67</accession>
<keyword evidence="7" id="KW-0472">Membrane</keyword>
<dbReference type="PROSITE" id="PS00760">
    <property type="entry name" value="SPASE_I_2"/>
    <property type="match status" value="1"/>
</dbReference>
<dbReference type="InterPro" id="IPR000223">
    <property type="entry name" value="Pept_S26A_signal_pept_1"/>
</dbReference>
<protein>
    <recommendedName>
        <fullName evidence="4 7">Signal peptidase I</fullName>
        <ecNumber evidence="4 7">3.4.21.89</ecNumber>
    </recommendedName>
</protein>
<dbReference type="GO" id="GO:0009003">
    <property type="term" value="F:signal peptidase activity"/>
    <property type="evidence" value="ECO:0007669"/>
    <property type="project" value="UniProtKB-EC"/>
</dbReference>
<comment type="caution">
    <text evidence="9">The sequence shown here is derived from an EMBL/GenBank/DDBJ whole genome shotgun (WGS) entry which is preliminary data.</text>
</comment>
<dbReference type="NCBIfam" id="TIGR02227">
    <property type="entry name" value="sigpep_I_bact"/>
    <property type="match status" value="1"/>
</dbReference>
<comment type="catalytic activity">
    <reaction evidence="1 7">
        <text>Cleavage of hydrophobic, N-terminal signal or leader sequences from secreted and periplasmic proteins.</text>
        <dbReference type="EC" id="3.4.21.89"/>
    </reaction>
</comment>
<dbReference type="SUPFAM" id="SSF51306">
    <property type="entry name" value="LexA/Signal peptidase"/>
    <property type="match status" value="1"/>
</dbReference>
<dbReference type="PANTHER" id="PTHR43390:SF1">
    <property type="entry name" value="CHLOROPLAST PROCESSING PEPTIDASE"/>
    <property type="match status" value="1"/>
</dbReference>
<keyword evidence="7" id="KW-1133">Transmembrane helix</keyword>
<keyword evidence="7" id="KW-0645">Protease</keyword>
<keyword evidence="7" id="KW-0812">Transmembrane</keyword>
<dbReference type="Pfam" id="PF10502">
    <property type="entry name" value="Peptidase_S26"/>
    <property type="match status" value="1"/>
</dbReference>
<dbReference type="GO" id="GO:0004252">
    <property type="term" value="F:serine-type endopeptidase activity"/>
    <property type="evidence" value="ECO:0007669"/>
    <property type="project" value="InterPro"/>
</dbReference>
<feature type="transmembrane region" description="Helical" evidence="7">
    <location>
        <begin position="14"/>
        <end position="36"/>
    </location>
</feature>
<feature type="domain" description="Peptidase S26" evidence="8">
    <location>
        <begin position="15"/>
        <end position="169"/>
    </location>
</feature>
<dbReference type="GO" id="GO:0005886">
    <property type="term" value="C:plasma membrane"/>
    <property type="evidence" value="ECO:0007669"/>
    <property type="project" value="UniProtKB-SubCell"/>
</dbReference>
<name>A0A4Q7PM67_9FIRM</name>
<evidence type="ECO:0000259" key="8">
    <source>
        <dbReference type="Pfam" id="PF10502"/>
    </source>
</evidence>
<evidence type="ECO:0000256" key="2">
    <source>
        <dbReference type="ARBA" id="ARBA00004401"/>
    </source>
</evidence>
<dbReference type="PRINTS" id="PR00727">
    <property type="entry name" value="LEADERPTASE"/>
</dbReference>
<comment type="similarity">
    <text evidence="3 7">Belongs to the peptidase S26 family.</text>
</comment>
<feature type="active site" evidence="6">
    <location>
        <position position="45"/>
    </location>
</feature>
<dbReference type="InterPro" id="IPR036286">
    <property type="entry name" value="LexA/Signal_pep-like_sf"/>
</dbReference>
<dbReference type="InterPro" id="IPR019533">
    <property type="entry name" value="Peptidase_S26"/>
</dbReference>
<evidence type="ECO:0000256" key="4">
    <source>
        <dbReference type="ARBA" id="ARBA00013208"/>
    </source>
</evidence>
<evidence type="ECO:0000256" key="1">
    <source>
        <dbReference type="ARBA" id="ARBA00000677"/>
    </source>
</evidence>
<dbReference type="CDD" id="cd06530">
    <property type="entry name" value="S26_SPase_I"/>
    <property type="match status" value="1"/>
</dbReference>
<dbReference type="PANTHER" id="PTHR43390">
    <property type="entry name" value="SIGNAL PEPTIDASE I"/>
    <property type="match status" value="1"/>
</dbReference>
<comment type="subcellular location">
    <subcellularLocation>
        <location evidence="2">Cell membrane</location>
        <topology evidence="2">Single-pass type II membrane protein</topology>
    </subcellularLocation>
    <subcellularLocation>
        <location evidence="7">Membrane</location>
        <topology evidence="7">Single-pass type II membrane protein</topology>
    </subcellularLocation>
</comment>
<evidence type="ECO:0000256" key="5">
    <source>
        <dbReference type="ARBA" id="ARBA00022801"/>
    </source>
</evidence>
<dbReference type="InterPro" id="IPR019757">
    <property type="entry name" value="Pept_S26A_signal_pept_1_Lys-AS"/>
</dbReference>
<dbReference type="EC" id="3.4.21.89" evidence="4 7"/>
<sequence>MNLYVTEDRLFLRVLQWAADLAAVAVMALFLALTLGREIRIEGKSMEPVLHDGDIVLVDQICYNFLKPSRFDLAVVQLTDGRQTVKRIVGLPGERLQIADGRIYINGTVLDTRGTIGEVMVPGEAASELEIPAGHYFLLGDNTGSSEDSRSRQVGFVSRDQILGKVWFRIGGLADLEFL</sequence>
<dbReference type="RefSeq" id="WP_130431927.1">
    <property type="nucleotide sequence ID" value="NZ_SGXF01000001.1"/>
</dbReference>
<proteinExistence type="inferred from homology"/>
<evidence type="ECO:0000256" key="3">
    <source>
        <dbReference type="ARBA" id="ARBA00009370"/>
    </source>
</evidence>
<dbReference type="OrthoDB" id="9802919at2"/>
<feature type="active site" evidence="6">
    <location>
        <position position="86"/>
    </location>
</feature>
<evidence type="ECO:0000313" key="10">
    <source>
        <dbReference type="Proteomes" id="UP000292927"/>
    </source>
</evidence>
<gene>
    <name evidence="9" type="ORF">EV209_0062</name>
</gene>
<evidence type="ECO:0000256" key="6">
    <source>
        <dbReference type="PIRSR" id="PIRSR600223-1"/>
    </source>
</evidence>
<dbReference type="Gene3D" id="2.10.109.10">
    <property type="entry name" value="Umud Fragment, subunit A"/>
    <property type="match status" value="1"/>
</dbReference>
<dbReference type="Proteomes" id="UP000292927">
    <property type="component" value="Unassembled WGS sequence"/>
</dbReference>
<reference evidence="9 10" key="1">
    <citation type="submission" date="2019-02" db="EMBL/GenBank/DDBJ databases">
        <title>Genomic Encyclopedia of Type Strains, Phase IV (KMG-IV): sequencing the most valuable type-strain genomes for metagenomic binning, comparative biology and taxonomic classification.</title>
        <authorList>
            <person name="Goeker M."/>
        </authorList>
    </citation>
    <scope>NUCLEOTIDE SEQUENCE [LARGE SCALE GENOMIC DNA]</scope>
    <source>
        <strain evidence="9 10">DSM 29486</strain>
    </source>
</reference>
<organism evidence="9 10">
    <name type="scientific">Cuneatibacter caecimuris</name>
    <dbReference type="NCBI Taxonomy" id="1796618"/>
    <lineage>
        <taxon>Bacteria</taxon>
        <taxon>Bacillati</taxon>
        <taxon>Bacillota</taxon>
        <taxon>Clostridia</taxon>
        <taxon>Lachnospirales</taxon>
        <taxon>Lachnospiraceae</taxon>
        <taxon>Cuneatibacter</taxon>
    </lineage>
</organism>
<dbReference type="EMBL" id="SGXF01000001">
    <property type="protein sequence ID" value="RZT01962.1"/>
    <property type="molecule type" value="Genomic_DNA"/>
</dbReference>
<dbReference type="GO" id="GO:0006465">
    <property type="term" value="P:signal peptide processing"/>
    <property type="evidence" value="ECO:0007669"/>
    <property type="project" value="InterPro"/>
</dbReference>
<keyword evidence="5 7" id="KW-0378">Hydrolase</keyword>
<dbReference type="AlphaFoldDB" id="A0A4Q7PM67"/>